<proteinExistence type="predicted"/>
<dbReference type="Pfam" id="PF01345">
    <property type="entry name" value="DUF11"/>
    <property type="match status" value="4"/>
</dbReference>
<dbReference type="EMBL" id="CP001848">
    <property type="protein sequence ID" value="ADB15210.1"/>
    <property type="molecule type" value="Genomic_DNA"/>
</dbReference>
<feature type="region of interest" description="Disordered" evidence="1">
    <location>
        <begin position="73"/>
        <end position="255"/>
    </location>
</feature>
<dbReference type="OrthoDB" id="282600at2"/>
<keyword evidence="2" id="KW-0812">Transmembrane</keyword>
<dbReference type="STRING" id="530564.Psta_0523"/>
<name>D2R3H9_PIRSD</name>
<feature type="transmembrane region" description="Helical" evidence="2">
    <location>
        <begin position="20"/>
        <end position="40"/>
    </location>
</feature>
<dbReference type="KEGG" id="psl:Psta_0523"/>
<evidence type="ECO:0000256" key="1">
    <source>
        <dbReference type="SAM" id="MobiDB-lite"/>
    </source>
</evidence>
<feature type="domain" description="DUF11" evidence="3">
    <location>
        <begin position="418"/>
        <end position="503"/>
    </location>
</feature>
<feature type="domain" description="DUF11" evidence="3">
    <location>
        <begin position="534"/>
        <end position="608"/>
    </location>
</feature>
<reference evidence="4 5" key="1">
    <citation type="journal article" date="2009" name="Stand. Genomic Sci.">
        <title>Complete genome sequence of Pirellula staleyi type strain (ATCC 27377).</title>
        <authorList>
            <person name="Clum A."/>
            <person name="Tindall B.J."/>
            <person name="Sikorski J."/>
            <person name="Ivanova N."/>
            <person name="Mavrommatis K."/>
            <person name="Lucas S."/>
            <person name="Glavina del Rio T."/>
            <person name="Nolan M."/>
            <person name="Chen F."/>
            <person name="Tice H."/>
            <person name="Pitluck S."/>
            <person name="Cheng J.F."/>
            <person name="Chertkov O."/>
            <person name="Brettin T."/>
            <person name="Han C."/>
            <person name="Detter J.C."/>
            <person name="Kuske C."/>
            <person name="Bruce D."/>
            <person name="Goodwin L."/>
            <person name="Ovchinikova G."/>
            <person name="Pati A."/>
            <person name="Mikhailova N."/>
            <person name="Chen A."/>
            <person name="Palaniappan K."/>
            <person name="Land M."/>
            <person name="Hauser L."/>
            <person name="Chang Y.J."/>
            <person name="Jeffries C.D."/>
            <person name="Chain P."/>
            <person name="Rohde M."/>
            <person name="Goker M."/>
            <person name="Bristow J."/>
            <person name="Eisen J.A."/>
            <person name="Markowitz V."/>
            <person name="Hugenholtz P."/>
            <person name="Kyrpides N.C."/>
            <person name="Klenk H.P."/>
            <person name="Lapidus A."/>
        </authorList>
    </citation>
    <scope>NUCLEOTIDE SEQUENCE [LARGE SCALE GENOMIC DNA]</scope>
    <source>
        <strain evidence="5">ATCC 27377 / DSM 6068 / ICPB 4128</strain>
    </source>
</reference>
<dbReference type="PANTHER" id="PTHR34819">
    <property type="entry name" value="LARGE CYSTEINE-RICH PERIPLASMIC PROTEIN OMCB"/>
    <property type="match status" value="1"/>
</dbReference>
<sequence>MSRFWEAIKRAKQRVNTRLAILIVVIAGASYGGYLGIVRLTQSKPVSPTKKVVTGGGQVAPPAVELEIPGAPPAAANTQQASYNEASLYPSSSPSPYTVSDAPPAAPPSSGGYGYDDATSPATEVPAAPATYGVADDSPAVAAPSNPYRESLASNETAVVTEEPPVAQPPTALPAEDPYAQGSSNAYGTSPAPATASPYGAEPAPLAESSPPQFAPETAAGSPAVTEPEPSAYGPPSAYGSSRRADLPADSGAPVDAGSTYGAAAPAYSSSSAEPRSLAPQTIAMSDVAGLGVPGERELEGTQAPAISVEKLAPAEIQVGRPAVFEIRVRNAGQSIARQVLLSDFVPQGTKLIASEPQFTRGPEGSLLWQLGDMQPGDEKLVKLELMPLSEGEIGSVAQVTFAAMATSRSLCTKPALVIEHTAPAQILIGESMTMAITVTNPGTGAATGVVVEEDVPAGLSHLAGSELEYEIGTLRPGESKRLELSIKAEKAGIIENTIVVRGEGNLAAEHKVNIEVLAPQLSVNVDGPKRRFLERQAKYNISVGNPGTAAARDVELVAYLPKGMKFVETDSRGQYDAQQHAVFWSLAELPASKAGTVQLTTMPIETGELKLRVEGRGAVNLQASSEQLVQVEAAAELLHTIADLSDPIEVGSETGYEVRVTNVGTKAATNVRILATLPPDMRATGGDGPTRATSDGQRVQFEPLARLNPQEEVVFRVTAQGLKAGDQLIRVQVSSDEWQTPVTREESTRVYDDR</sequence>
<evidence type="ECO:0000256" key="2">
    <source>
        <dbReference type="SAM" id="Phobius"/>
    </source>
</evidence>
<keyword evidence="2" id="KW-0472">Membrane</keyword>
<evidence type="ECO:0000313" key="4">
    <source>
        <dbReference type="EMBL" id="ADB15210.1"/>
    </source>
</evidence>
<accession>D2R3H9</accession>
<evidence type="ECO:0000259" key="3">
    <source>
        <dbReference type="Pfam" id="PF01345"/>
    </source>
</evidence>
<dbReference type="AlphaFoldDB" id="D2R3H9"/>
<feature type="compositionally biased region" description="Polar residues" evidence="1">
    <location>
        <begin position="76"/>
        <end position="85"/>
    </location>
</feature>
<dbReference type="InterPro" id="IPR051172">
    <property type="entry name" value="Chlamydia_OmcB"/>
</dbReference>
<dbReference type="Gene3D" id="2.60.40.10">
    <property type="entry name" value="Immunoglobulins"/>
    <property type="match status" value="2"/>
</dbReference>
<evidence type="ECO:0000313" key="5">
    <source>
        <dbReference type="Proteomes" id="UP000001887"/>
    </source>
</evidence>
<organism evidence="4 5">
    <name type="scientific">Pirellula staleyi (strain ATCC 27377 / DSM 6068 / ICPB 4128)</name>
    <name type="common">Pirella staleyi</name>
    <dbReference type="NCBI Taxonomy" id="530564"/>
    <lineage>
        <taxon>Bacteria</taxon>
        <taxon>Pseudomonadati</taxon>
        <taxon>Planctomycetota</taxon>
        <taxon>Planctomycetia</taxon>
        <taxon>Pirellulales</taxon>
        <taxon>Pirellulaceae</taxon>
        <taxon>Pirellula</taxon>
    </lineage>
</organism>
<dbReference type="InterPro" id="IPR013783">
    <property type="entry name" value="Ig-like_fold"/>
</dbReference>
<feature type="domain" description="DUF11" evidence="3">
    <location>
        <begin position="308"/>
        <end position="401"/>
    </location>
</feature>
<gene>
    <name evidence="4" type="ordered locus">Psta_0523</name>
</gene>
<dbReference type="Proteomes" id="UP000001887">
    <property type="component" value="Chromosome"/>
</dbReference>
<keyword evidence="5" id="KW-1185">Reference proteome</keyword>
<dbReference type="InterPro" id="IPR001434">
    <property type="entry name" value="OmcB-like_DUF11"/>
</dbReference>
<dbReference type="eggNOG" id="COG3266">
    <property type="taxonomic scope" value="Bacteria"/>
</dbReference>
<dbReference type="HOGENOM" id="CLU_368754_0_0_0"/>
<feature type="domain" description="DUF11" evidence="3">
    <location>
        <begin position="648"/>
        <end position="743"/>
    </location>
</feature>
<dbReference type="PANTHER" id="PTHR34819:SF3">
    <property type="entry name" value="CELL SURFACE PROTEIN"/>
    <property type="match status" value="1"/>
</dbReference>
<feature type="compositionally biased region" description="Low complexity" evidence="1">
    <location>
        <begin position="201"/>
        <end position="212"/>
    </location>
</feature>
<protein>
    <submittedName>
        <fullName evidence="4">Conserved repeat domain protein</fullName>
    </submittedName>
</protein>
<dbReference type="eggNOG" id="COG1361">
    <property type="taxonomic scope" value="Bacteria"/>
</dbReference>
<keyword evidence="2" id="KW-1133">Transmembrane helix</keyword>
<dbReference type="InterPro" id="IPR047589">
    <property type="entry name" value="DUF11_rpt"/>
</dbReference>
<dbReference type="NCBIfam" id="TIGR01451">
    <property type="entry name" value="B_ant_repeat"/>
    <property type="match status" value="2"/>
</dbReference>